<feature type="domain" description="Enoyl reductase (ER)" evidence="1">
    <location>
        <begin position="19"/>
        <end position="350"/>
    </location>
</feature>
<dbReference type="STRING" id="1441469.A0A225AWM2"/>
<dbReference type="Proteomes" id="UP000214365">
    <property type="component" value="Unassembled WGS sequence"/>
</dbReference>
<evidence type="ECO:0000313" key="2">
    <source>
        <dbReference type="EMBL" id="OKL57897.1"/>
    </source>
</evidence>
<dbReference type="Pfam" id="PF00107">
    <property type="entry name" value="ADH_zinc_N"/>
    <property type="match status" value="1"/>
</dbReference>
<dbReference type="EMBL" id="LFMY01000010">
    <property type="protein sequence ID" value="OKL57897.1"/>
    <property type="molecule type" value="Genomic_DNA"/>
</dbReference>
<dbReference type="PANTHER" id="PTHR45033:SF2">
    <property type="entry name" value="ZINC-TYPE ALCOHOL DEHYDROGENASE-LIKE PROTEIN C1773.06C"/>
    <property type="match status" value="1"/>
</dbReference>
<reference evidence="2 3" key="1">
    <citation type="submission" date="2015-06" db="EMBL/GenBank/DDBJ databases">
        <title>Talaromyces atroroseus IBT 11181 draft genome.</title>
        <authorList>
            <person name="Rasmussen K.B."/>
            <person name="Rasmussen S."/>
            <person name="Petersen B."/>
            <person name="Sicheritz-Ponten T."/>
            <person name="Mortensen U.H."/>
            <person name="Thrane U."/>
        </authorList>
    </citation>
    <scope>NUCLEOTIDE SEQUENCE [LARGE SCALE GENOMIC DNA]</scope>
    <source>
        <strain evidence="2 3">IBT 11181</strain>
    </source>
</reference>
<dbReference type="InterPro" id="IPR052711">
    <property type="entry name" value="Zinc_ADH-like"/>
</dbReference>
<dbReference type="GeneID" id="31006159"/>
<evidence type="ECO:0000313" key="3">
    <source>
        <dbReference type="Proteomes" id="UP000214365"/>
    </source>
</evidence>
<comment type="caution">
    <text evidence="2">The sequence shown here is derived from an EMBL/GenBank/DDBJ whole genome shotgun (WGS) entry which is preliminary data.</text>
</comment>
<dbReference type="SUPFAM" id="SSF51735">
    <property type="entry name" value="NAD(P)-binding Rossmann-fold domains"/>
    <property type="match status" value="1"/>
</dbReference>
<dbReference type="SUPFAM" id="SSF50129">
    <property type="entry name" value="GroES-like"/>
    <property type="match status" value="1"/>
</dbReference>
<gene>
    <name evidence="2" type="ORF">UA08_06404</name>
</gene>
<dbReference type="SMART" id="SM00829">
    <property type="entry name" value="PKS_ER"/>
    <property type="match status" value="1"/>
</dbReference>
<dbReference type="Pfam" id="PF08240">
    <property type="entry name" value="ADH_N"/>
    <property type="match status" value="1"/>
</dbReference>
<dbReference type="InterPro" id="IPR020843">
    <property type="entry name" value="ER"/>
</dbReference>
<name>A0A225AWM2_TALAT</name>
<dbReference type="RefSeq" id="XP_020118018.1">
    <property type="nucleotide sequence ID" value="XM_020268898.1"/>
</dbReference>
<dbReference type="Gene3D" id="3.40.50.720">
    <property type="entry name" value="NAD(P)-binding Rossmann-like Domain"/>
    <property type="match status" value="1"/>
</dbReference>
<dbReference type="AlphaFoldDB" id="A0A225AWM2"/>
<dbReference type="CDD" id="cd08276">
    <property type="entry name" value="MDR7"/>
    <property type="match status" value="1"/>
</dbReference>
<dbReference type="InterPro" id="IPR013154">
    <property type="entry name" value="ADH-like_N"/>
</dbReference>
<protein>
    <recommendedName>
        <fullName evidence="1">Enoyl reductase (ER) domain-containing protein</fullName>
    </recommendedName>
</protein>
<dbReference type="OrthoDB" id="9930022at2759"/>
<accession>A0A225AWM2</accession>
<dbReference type="PANTHER" id="PTHR45033">
    <property type="match status" value="1"/>
</dbReference>
<dbReference type="InterPro" id="IPR036291">
    <property type="entry name" value="NAD(P)-bd_dom_sf"/>
</dbReference>
<organism evidence="2 3">
    <name type="scientific">Talaromyces atroroseus</name>
    <dbReference type="NCBI Taxonomy" id="1441469"/>
    <lineage>
        <taxon>Eukaryota</taxon>
        <taxon>Fungi</taxon>
        <taxon>Dikarya</taxon>
        <taxon>Ascomycota</taxon>
        <taxon>Pezizomycotina</taxon>
        <taxon>Eurotiomycetes</taxon>
        <taxon>Eurotiomycetidae</taxon>
        <taxon>Eurotiales</taxon>
        <taxon>Trichocomaceae</taxon>
        <taxon>Talaromyces</taxon>
        <taxon>Talaromyces sect. Trachyspermi</taxon>
    </lineage>
</organism>
<dbReference type="InterPro" id="IPR011032">
    <property type="entry name" value="GroES-like_sf"/>
</dbReference>
<proteinExistence type="predicted"/>
<dbReference type="Gene3D" id="3.90.180.10">
    <property type="entry name" value="Medium-chain alcohol dehydrogenases, catalytic domain"/>
    <property type="match status" value="1"/>
</dbReference>
<dbReference type="InterPro" id="IPR013149">
    <property type="entry name" value="ADH-like_C"/>
</dbReference>
<evidence type="ECO:0000259" key="1">
    <source>
        <dbReference type="SMART" id="SM00829"/>
    </source>
</evidence>
<sequence>MAEKIPTTSKQWNVTGSDGFDSLKFTEQAVPELGDNQVLVKIRGVSLNSRDILVAQGTYPWKVKPDVIPGSDGAGVVLKIGKNVTRFQPGDQVITMLNQQHLGGSLDPKTMRYGLGASVDGTLRTVGAFDEQGLVAMPQGLSFAEAATLTCAGLTAWNALFGLQGRPLMAGQWVLTQGTGGVSLFAIQFAKAVGAKVIATTSSNEKSKILKEKLGVDHIVNYRETPNWGEKAKSLTGGAGVDLVVEVAGPSSLKQSVESVKMDGIISVLGFVGGMESKEPLPSILECWMSLFTARGIWVGSRLQLEDMCRAIEGNPQKLRPIVDKVFKLEELKDALGYLASGNHQGKVCIEVP</sequence>
<keyword evidence="3" id="KW-1185">Reference proteome</keyword>
<dbReference type="GO" id="GO:0016491">
    <property type="term" value="F:oxidoreductase activity"/>
    <property type="evidence" value="ECO:0007669"/>
    <property type="project" value="InterPro"/>
</dbReference>